<dbReference type="NCBIfam" id="TIGR03169">
    <property type="entry name" value="Nterm_to_SelD"/>
    <property type="match status" value="1"/>
</dbReference>
<dbReference type="CDD" id="cd02195">
    <property type="entry name" value="SelD"/>
    <property type="match status" value="1"/>
</dbReference>
<dbReference type="InterPro" id="IPR016188">
    <property type="entry name" value="PurM-like_N"/>
</dbReference>
<dbReference type="Pfam" id="PF07992">
    <property type="entry name" value="Pyr_redox_2"/>
    <property type="match status" value="1"/>
</dbReference>
<feature type="domain" description="PurM-like C-terminal" evidence="11">
    <location>
        <begin position="547"/>
        <end position="722"/>
    </location>
</feature>
<dbReference type="Pfam" id="PF00586">
    <property type="entry name" value="AIRS"/>
    <property type="match status" value="1"/>
</dbReference>
<dbReference type="InterPro" id="IPR000408">
    <property type="entry name" value="Reg_chr_condens"/>
</dbReference>
<evidence type="ECO:0000256" key="7">
    <source>
        <dbReference type="ARBA" id="ARBA00022840"/>
    </source>
</evidence>
<dbReference type="SUPFAM" id="SSF56042">
    <property type="entry name" value="PurM C-terminal domain-like"/>
    <property type="match status" value="1"/>
</dbReference>
<keyword evidence="14" id="KW-1185">Reference proteome</keyword>
<evidence type="ECO:0000256" key="8">
    <source>
        <dbReference type="ARBA" id="ARBA00023002"/>
    </source>
</evidence>
<organism evidence="13 14">
    <name type="scientific">Candidatus Litorirhabdus singularis</name>
    <dbReference type="NCBI Taxonomy" id="2518993"/>
    <lineage>
        <taxon>Bacteria</taxon>
        <taxon>Pseudomonadati</taxon>
        <taxon>Pseudomonadota</taxon>
        <taxon>Gammaproteobacteria</taxon>
        <taxon>Cellvibrionales</taxon>
        <taxon>Halieaceae</taxon>
        <taxon>Candidatus Litorirhabdus</taxon>
    </lineage>
</organism>
<dbReference type="InterPro" id="IPR023753">
    <property type="entry name" value="FAD/NAD-binding_dom"/>
</dbReference>
<evidence type="ECO:0000256" key="3">
    <source>
        <dbReference type="ARBA" id="ARBA00022679"/>
    </source>
</evidence>
<keyword evidence="4" id="KW-0547">Nucleotide-binding</keyword>
<evidence type="ECO:0000256" key="9">
    <source>
        <dbReference type="ARBA" id="ARBA00023266"/>
    </source>
</evidence>
<dbReference type="Gene3D" id="3.50.50.100">
    <property type="match status" value="1"/>
</dbReference>
<proteinExistence type="predicted"/>
<keyword evidence="7" id="KW-0067">ATP-binding</keyword>
<dbReference type="PRINTS" id="PR00368">
    <property type="entry name" value="FADPNR"/>
</dbReference>
<feature type="domain" description="PurM-like N-terminal" evidence="10">
    <location>
        <begin position="426"/>
        <end position="533"/>
    </location>
</feature>
<protein>
    <submittedName>
        <fullName evidence="13">Selenide, water dikinase SelD</fullName>
        <ecNumber evidence="13">2.7.9.3</ecNumber>
    </submittedName>
</protein>
<evidence type="ECO:0000256" key="5">
    <source>
        <dbReference type="ARBA" id="ARBA00022777"/>
    </source>
</evidence>
<comment type="cofactor">
    <cofactor evidence="1">
        <name>FAD</name>
        <dbReference type="ChEBI" id="CHEBI:57692"/>
    </cofactor>
</comment>
<dbReference type="RefSeq" id="WP_279243855.1">
    <property type="nucleotide sequence ID" value="NZ_SHNN01000001.1"/>
</dbReference>
<evidence type="ECO:0000259" key="12">
    <source>
        <dbReference type="Pfam" id="PF07992"/>
    </source>
</evidence>
<dbReference type="InterPro" id="IPR017584">
    <property type="entry name" value="Pyridine_nucleo_diS_OxRdtase_N"/>
</dbReference>
<dbReference type="InterPro" id="IPR036676">
    <property type="entry name" value="PurM-like_C_sf"/>
</dbReference>
<keyword evidence="6" id="KW-0274">FAD</keyword>
<dbReference type="PANTHER" id="PTHR42913:SF9">
    <property type="entry name" value="SLR1591 PROTEIN"/>
    <property type="match status" value="1"/>
</dbReference>
<accession>A0ABT3TC47</accession>
<dbReference type="Gene3D" id="3.30.1330.10">
    <property type="entry name" value="PurM-like, N-terminal domain"/>
    <property type="match status" value="1"/>
</dbReference>
<evidence type="ECO:0000313" key="13">
    <source>
        <dbReference type="EMBL" id="MCX2979866.1"/>
    </source>
</evidence>
<keyword evidence="2" id="KW-0285">Flavoprotein</keyword>
<dbReference type="EMBL" id="SHNN01000001">
    <property type="protein sequence ID" value="MCX2979866.1"/>
    <property type="molecule type" value="Genomic_DNA"/>
</dbReference>
<dbReference type="PROSITE" id="PS00626">
    <property type="entry name" value="RCC1_2"/>
    <property type="match status" value="1"/>
</dbReference>
<keyword evidence="3 13" id="KW-0808">Transferase</keyword>
<dbReference type="InterPro" id="IPR010918">
    <property type="entry name" value="PurM-like_C_dom"/>
</dbReference>
<dbReference type="InterPro" id="IPR036188">
    <property type="entry name" value="FAD/NAD-bd_sf"/>
</dbReference>
<evidence type="ECO:0000256" key="4">
    <source>
        <dbReference type="ARBA" id="ARBA00022741"/>
    </source>
</evidence>
<evidence type="ECO:0000313" key="14">
    <source>
        <dbReference type="Proteomes" id="UP001143362"/>
    </source>
</evidence>
<dbReference type="GO" id="GO:0004756">
    <property type="term" value="F:selenide, water dikinase activity"/>
    <property type="evidence" value="ECO:0007669"/>
    <property type="project" value="UniProtKB-EC"/>
</dbReference>
<keyword evidence="9" id="KW-0711">Selenium</keyword>
<evidence type="ECO:0000259" key="11">
    <source>
        <dbReference type="Pfam" id="PF02769"/>
    </source>
</evidence>
<dbReference type="Pfam" id="PF02769">
    <property type="entry name" value="AIRS_C"/>
    <property type="match status" value="1"/>
</dbReference>
<dbReference type="InterPro" id="IPR004536">
    <property type="entry name" value="SPS/SelD"/>
</dbReference>
<dbReference type="SUPFAM" id="SSF51905">
    <property type="entry name" value="FAD/NAD(P)-binding domain"/>
    <property type="match status" value="2"/>
</dbReference>
<keyword evidence="5" id="KW-0418">Kinase</keyword>
<keyword evidence="8" id="KW-0560">Oxidoreductase</keyword>
<evidence type="ECO:0000259" key="10">
    <source>
        <dbReference type="Pfam" id="PF00586"/>
    </source>
</evidence>
<dbReference type="Proteomes" id="UP001143362">
    <property type="component" value="Unassembled WGS sequence"/>
</dbReference>
<dbReference type="SUPFAM" id="SSF55326">
    <property type="entry name" value="PurM N-terminal domain-like"/>
    <property type="match status" value="1"/>
</dbReference>
<comment type="caution">
    <text evidence="13">The sequence shown here is derived from an EMBL/GenBank/DDBJ whole genome shotgun (WGS) entry which is preliminary data.</text>
</comment>
<dbReference type="InterPro" id="IPR036921">
    <property type="entry name" value="PurM-like_N_sf"/>
</dbReference>
<sequence length="732" mass="77780">MNQALREQDLVLLGGGHSHALALLMLAMKAPAETRLTLVSPESFTPYSGMLPGLISGHYSFADTHIDLGQLCDRLGVRFVRAAATGIDYQARTVLFEQRPPLSFDVLSVDIGAQPGWSDVSGAREHATAVKPVAGFYQRWLQVRDRIAALPQGQRFQVVVVGGGAGSVEIALAMRHCIDNRDVEIRLLASGSLLREYNSRARAAVYQACQRSGIAVTEQERVTQVDAAMLHTSAGASYGFDALFWCTGAVAAPWLTQSGLPCTSDGFLRVLNSLQVEDHPQLFAAGDVATQTDHPRPKAGVFAVRQAPVLAHNLLASLQEKPLRNYRPQQRFLSLLALGERSAVADRSWLSVSGSWVWRWKDHIDRSFMQRFSAAKPIMPKPSAAADAPMHCGGCGAKLPAALLRGALGELAARYPQAVAVEQLREDAALLEVPTGARIFQSVDILRELVADPWLMGRIAALHALSDLYAMAAQPHSALCSLTLPYAGPAIQQRDLSQLLSGVLFELEAADCRLLGGHTLEGPELNLGLTVNGLDTGQLLPKQGLAPGDQLVLCKALGTGALFAAQQQGVADGRWIEQALDSMLLSNRGAALIASEHAVTAATDITGFGLAGHLLEMLPESGSPALQMRLDIASLPLLEGLKQVFNAGITSTLQPGNLAGCAASIAPELLVDTRPEALALFDPQTSGGLLLAVKSEAVEQLLVALRGAGYTAVCRIGEIAEAGPAGPFLVAE</sequence>
<reference evidence="13" key="1">
    <citation type="submission" date="2019-02" db="EMBL/GenBank/DDBJ databases">
        <authorList>
            <person name="Li S.-H."/>
        </authorList>
    </citation>
    <scope>NUCLEOTIDE SEQUENCE</scope>
    <source>
        <strain evidence="13">IMCC14734</strain>
    </source>
</reference>
<name>A0ABT3TC47_9GAMM</name>
<dbReference type="Gene3D" id="3.90.650.10">
    <property type="entry name" value="PurM-like C-terminal domain"/>
    <property type="match status" value="1"/>
</dbReference>
<evidence type="ECO:0000256" key="2">
    <source>
        <dbReference type="ARBA" id="ARBA00022630"/>
    </source>
</evidence>
<feature type="domain" description="FAD/NAD(P)-binding" evidence="12">
    <location>
        <begin position="9"/>
        <end position="307"/>
    </location>
</feature>
<dbReference type="NCBIfam" id="TIGR00476">
    <property type="entry name" value="selD"/>
    <property type="match status" value="1"/>
</dbReference>
<evidence type="ECO:0000256" key="1">
    <source>
        <dbReference type="ARBA" id="ARBA00001974"/>
    </source>
</evidence>
<dbReference type="PANTHER" id="PTHR42913">
    <property type="entry name" value="APOPTOSIS-INDUCING FACTOR 1"/>
    <property type="match status" value="1"/>
</dbReference>
<dbReference type="EC" id="2.7.9.3" evidence="13"/>
<gene>
    <name evidence="13" type="primary">selD</name>
    <name evidence="13" type="ORF">EYC98_03200</name>
</gene>
<dbReference type="InterPro" id="IPR051169">
    <property type="entry name" value="NADH-Q_oxidoreductase"/>
</dbReference>
<evidence type="ECO:0000256" key="6">
    <source>
        <dbReference type="ARBA" id="ARBA00022827"/>
    </source>
</evidence>